<name>A0A7G6TWP5_9BRAD</name>
<dbReference type="AlphaFoldDB" id="A0A7G6TWP5"/>
<sequence>MTAPFPTGVYCAATTPFNADLSVDQGLFTSHCQRLLDDGCTGIAMLGTTGEANSLSSRERMALLEAVVKSGIAPSKLLPGTGVASIMETVELTKHAVASGVGAVVMLPPFYYKGVSDDGIVDAYTAVIERVADPRLRVVLYHIPQMSAVPISLDVIDRLRKRFPEIVVGIKDSAGEFANMSAIVDRFPGFSVLVGADPLMLKLLPMGGAGCITATSNLVSRELATVFNGYKDPAKAAEVATAQERIVAARNAVSSYAQLPSLKVLLAKRDNNDNWLRVRPPLTGLSAAEAAKVRESLSV</sequence>
<evidence type="ECO:0000256" key="2">
    <source>
        <dbReference type="PIRNR" id="PIRNR001365"/>
    </source>
</evidence>
<dbReference type="CDD" id="cd00408">
    <property type="entry name" value="DHDPS-like"/>
    <property type="match status" value="1"/>
</dbReference>
<dbReference type="PIRSF" id="PIRSF001365">
    <property type="entry name" value="DHDPS"/>
    <property type="match status" value="1"/>
</dbReference>
<proteinExistence type="inferred from homology"/>
<dbReference type="InterPro" id="IPR002220">
    <property type="entry name" value="DapA-like"/>
</dbReference>
<protein>
    <submittedName>
        <fullName evidence="5">Dihydrodipicolinate synthase family protein</fullName>
    </submittedName>
</protein>
<evidence type="ECO:0000313" key="5">
    <source>
        <dbReference type="EMBL" id="QND71177.1"/>
    </source>
</evidence>
<dbReference type="Pfam" id="PF00701">
    <property type="entry name" value="DHDPS"/>
    <property type="match status" value="1"/>
</dbReference>
<dbReference type="InterPro" id="IPR013785">
    <property type="entry name" value="Aldolase_TIM"/>
</dbReference>
<comment type="similarity">
    <text evidence="2">Belongs to the DapA family.</text>
</comment>
<evidence type="ECO:0000256" key="3">
    <source>
        <dbReference type="PIRSR" id="PIRSR001365-1"/>
    </source>
</evidence>
<dbReference type="Proteomes" id="UP000515291">
    <property type="component" value="Chromosome"/>
</dbReference>
<evidence type="ECO:0000313" key="6">
    <source>
        <dbReference type="Proteomes" id="UP000515291"/>
    </source>
</evidence>
<organism evidence="5 6">
    <name type="scientific">Tardiphaga robiniae</name>
    <dbReference type="NCBI Taxonomy" id="943830"/>
    <lineage>
        <taxon>Bacteria</taxon>
        <taxon>Pseudomonadati</taxon>
        <taxon>Pseudomonadota</taxon>
        <taxon>Alphaproteobacteria</taxon>
        <taxon>Hyphomicrobiales</taxon>
        <taxon>Nitrobacteraceae</taxon>
        <taxon>Tardiphaga</taxon>
    </lineage>
</organism>
<dbReference type="PRINTS" id="PR00146">
    <property type="entry name" value="DHPICSNTHASE"/>
</dbReference>
<dbReference type="PANTHER" id="PTHR12128">
    <property type="entry name" value="DIHYDRODIPICOLINATE SYNTHASE"/>
    <property type="match status" value="1"/>
</dbReference>
<dbReference type="KEGG" id="trb:HB776_07945"/>
<dbReference type="Gene3D" id="3.20.20.70">
    <property type="entry name" value="Aldolase class I"/>
    <property type="match status" value="1"/>
</dbReference>
<dbReference type="SMART" id="SM01130">
    <property type="entry name" value="DHDPS"/>
    <property type="match status" value="1"/>
</dbReference>
<dbReference type="GO" id="GO:0008840">
    <property type="term" value="F:4-hydroxy-tetrahydrodipicolinate synthase activity"/>
    <property type="evidence" value="ECO:0007669"/>
    <property type="project" value="TreeGrafter"/>
</dbReference>
<feature type="binding site" evidence="4">
    <location>
        <position position="212"/>
    </location>
    <ligand>
        <name>pyruvate</name>
        <dbReference type="ChEBI" id="CHEBI:15361"/>
    </ligand>
</feature>
<accession>A0A7G6TWP5</accession>
<feature type="active site" description="Schiff-base intermediate with substrate" evidence="3">
    <location>
        <position position="171"/>
    </location>
</feature>
<dbReference type="EMBL" id="CP050292">
    <property type="protein sequence ID" value="QND71177.1"/>
    <property type="molecule type" value="Genomic_DNA"/>
</dbReference>
<evidence type="ECO:0000256" key="1">
    <source>
        <dbReference type="ARBA" id="ARBA00023239"/>
    </source>
</evidence>
<gene>
    <name evidence="5" type="ORF">HB776_07945</name>
</gene>
<feature type="binding site" evidence="4">
    <location>
        <position position="49"/>
    </location>
    <ligand>
        <name>pyruvate</name>
        <dbReference type="ChEBI" id="CHEBI:15361"/>
    </ligand>
</feature>
<dbReference type="RefSeq" id="WP_093758564.1">
    <property type="nucleotide sequence ID" value="NZ_CP050292.1"/>
</dbReference>
<dbReference type="SUPFAM" id="SSF51569">
    <property type="entry name" value="Aldolase"/>
    <property type="match status" value="1"/>
</dbReference>
<dbReference type="PANTHER" id="PTHR12128:SF67">
    <property type="entry name" value="BLR3884 PROTEIN"/>
    <property type="match status" value="1"/>
</dbReference>
<keyword evidence="1 2" id="KW-0456">Lyase</keyword>
<feature type="active site" description="Proton donor/acceptor" evidence="3">
    <location>
        <position position="141"/>
    </location>
</feature>
<reference evidence="6" key="1">
    <citation type="journal article" date="2020" name="Mol. Plant Microbe">
        <title>Rhizobial microsymbionts of the narrowly endemic Oxytropis species growing in Kamchatka are characterized by significant genetic diversity and possess a set of genes that are associated with T3SS and T6SS secretion systems and can affect the development of symbiosis.</title>
        <authorList>
            <person name="Safronova V."/>
            <person name="Guro P."/>
            <person name="Sazanova A."/>
            <person name="Kuznetsova I."/>
            <person name="Belimov A."/>
            <person name="Yakubov V."/>
            <person name="Chirak E."/>
            <person name="Afonin A."/>
            <person name="Gogolev Y."/>
            <person name="Andronov E."/>
            <person name="Tikhonovich I."/>
        </authorList>
    </citation>
    <scope>NUCLEOTIDE SEQUENCE [LARGE SCALE GENOMIC DNA]</scope>
    <source>
        <strain evidence="6">581</strain>
    </source>
</reference>
<evidence type="ECO:0000256" key="4">
    <source>
        <dbReference type="PIRSR" id="PIRSR001365-2"/>
    </source>
</evidence>